<keyword evidence="9" id="KW-0121">Carboxypeptidase</keyword>
<dbReference type="SUPFAM" id="SSF55486">
    <property type="entry name" value="Metalloproteases ('zincins'), catalytic domain"/>
    <property type="match status" value="1"/>
</dbReference>
<feature type="region of interest" description="Disordered" evidence="10">
    <location>
        <begin position="32"/>
        <end position="134"/>
    </location>
</feature>
<comment type="caution">
    <text evidence="12">The sequence shown here is derived from an EMBL/GenBank/DDBJ whole genome shotgun (WGS) entry which is preliminary data.</text>
</comment>
<comment type="similarity">
    <text evidence="1 8 9">Belongs to the peptidase M2 family.</text>
</comment>
<keyword evidence="2 11" id="KW-0732">Signal</keyword>
<feature type="disulfide bond" evidence="7 8">
    <location>
        <begin position="269"/>
        <end position="277"/>
    </location>
</feature>
<evidence type="ECO:0000256" key="1">
    <source>
        <dbReference type="ARBA" id="ARBA00008139"/>
    </source>
</evidence>
<dbReference type="GO" id="GO:0006508">
    <property type="term" value="P:proteolysis"/>
    <property type="evidence" value="ECO:0007669"/>
    <property type="project" value="UniProtKB-KW"/>
</dbReference>
<evidence type="ECO:0000256" key="4">
    <source>
        <dbReference type="ARBA" id="ARBA00023180"/>
    </source>
</evidence>
<feature type="signal peptide" evidence="11">
    <location>
        <begin position="1"/>
        <end position="22"/>
    </location>
</feature>
<keyword evidence="9" id="KW-0479">Metal-binding</keyword>
<keyword evidence="9" id="KW-0862">Zinc</keyword>
<dbReference type="GO" id="GO:0005886">
    <property type="term" value="C:plasma membrane"/>
    <property type="evidence" value="ECO:0007669"/>
    <property type="project" value="TreeGrafter"/>
</dbReference>
<keyword evidence="3 7" id="KW-1015">Disulfide bond</keyword>
<feature type="compositionally biased region" description="Low complexity" evidence="10">
    <location>
        <begin position="32"/>
        <end position="102"/>
    </location>
</feature>
<comment type="cofactor">
    <cofactor evidence="9">
        <name>Zn(2+)</name>
        <dbReference type="ChEBI" id="CHEBI:29105"/>
    </cofactor>
    <text evidence="9">Binds 1 zinc ion per subunit.</text>
</comment>
<comment type="caution">
    <text evidence="8">Lacks conserved residue(s) required for the propagation of feature annotation.</text>
</comment>
<keyword evidence="9" id="KW-0645">Protease</keyword>
<evidence type="ECO:0000256" key="2">
    <source>
        <dbReference type="ARBA" id="ARBA00022729"/>
    </source>
</evidence>
<keyword evidence="4 5" id="KW-0325">Glycoprotein</keyword>
<evidence type="ECO:0000313" key="12">
    <source>
        <dbReference type="EMBL" id="KAL0270852.1"/>
    </source>
</evidence>
<accession>A0AAW2HM25</accession>
<dbReference type="GO" id="GO:0004180">
    <property type="term" value="F:carboxypeptidase activity"/>
    <property type="evidence" value="ECO:0007669"/>
    <property type="project" value="UniProtKB-KW"/>
</dbReference>
<dbReference type="PANTHER" id="PTHR10514">
    <property type="entry name" value="ANGIOTENSIN-CONVERTING ENZYME"/>
    <property type="match status" value="1"/>
</dbReference>
<keyword evidence="9" id="KW-0378">Hydrolase</keyword>
<organism evidence="12">
    <name type="scientific">Menopon gallinae</name>
    <name type="common">poultry shaft louse</name>
    <dbReference type="NCBI Taxonomy" id="328185"/>
    <lineage>
        <taxon>Eukaryota</taxon>
        <taxon>Metazoa</taxon>
        <taxon>Ecdysozoa</taxon>
        <taxon>Arthropoda</taxon>
        <taxon>Hexapoda</taxon>
        <taxon>Insecta</taxon>
        <taxon>Pterygota</taxon>
        <taxon>Neoptera</taxon>
        <taxon>Paraneoptera</taxon>
        <taxon>Psocodea</taxon>
        <taxon>Troctomorpha</taxon>
        <taxon>Phthiraptera</taxon>
        <taxon>Amblycera</taxon>
        <taxon>Menoponidae</taxon>
        <taxon>Menopon</taxon>
    </lineage>
</organism>
<evidence type="ECO:0000256" key="3">
    <source>
        <dbReference type="ARBA" id="ARBA00023157"/>
    </source>
</evidence>
<evidence type="ECO:0000256" key="5">
    <source>
        <dbReference type="PIRSR" id="PIRSR601548-10"/>
    </source>
</evidence>
<gene>
    <name evidence="12" type="ORF">PYX00_008125</name>
</gene>
<protein>
    <recommendedName>
        <fullName evidence="9">Angiotensin-converting enzyme</fullName>
        <ecNumber evidence="9">3.4.-.-</ecNumber>
    </recommendedName>
</protein>
<dbReference type="GO" id="GO:0008241">
    <property type="term" value="F:peptidyl-dipeptidase activity"/>
    <property type="evidence" value="ECO:0007669"/>
    <property type="project" value="InterPro"/>
</dbReference>
<dbReference type="GO" id="GO:0046872">
    <property type="term" value="F:metal ion binding"/>
    <property type="evidence" value="ECO:0007669"/>
    <property type="project" value="UniProtKB-KW"/>
</dbReference>
<evidence type="ECO:0000256" key="6">
    <source>
        <dbReference type="PIRSR" id="PIRSR601548-2"/>
    </source>
</evidence>
<feature type="binding site" evidence="6">
    <location>
        <position position="344"/>
    </location>
    <ligand>
        <name>chloride</name>
        <dbReference type="ChEBI" id="CHEBI:17996"/>
        <label>1</label>
    </ligand>
</feature>
<keyword evidence="9" id="KW-0482">Metalloprotease</keyword>
<feature type="glycosylation site" description="N-linked (GlcNAc...) asparagine; partial" evidence="5">
    <location>
        <position position="272"/>
    </location>
</feature>
<evidence type="ECO:0000256" key="10">
    <source>
        <dbReference type="SAM" id="MobiDB-lite"/>
    </source>
</evidence>
<feature type="compositionally biased region" description="Polar residues" evidence="10">
    <location>
        <begin position="103"/>
        <end position="125"/>
    </location>
</feature>
<evidence type="ECO:0000256" key="9">
    <source>
        <dbReference type="RuleBase" id="RU361144"/>
    </source>
</evidence>
<dbReference type="EMBL" id="JARGDH010000004">
    <property type="protein sequence ID" value="KAL0270852.1"/>
    <property type="molecule type" value="Genomic_DNA"/>
</dbReference>
<dbReference type="AlphaFoldDB" id="A0AAW2HM25"/>
<name>A0AAW2HM25_9NEOP</name>
<proteinExistence type="inferred from homology"/>
<evidence type="ECO:0000256" key="8">
    <source>
        <dbReference type="PROSITE-ProRule" id="PRU01355"/>
    </source>
</evidence>
<dbReference type="PRINTS" id="PR00791">
    <property type="entry name" value="PEPDIPTASEA"/>
</dbReference>
<dbReference type="EC" id="3.4.-.-" evidence="9"/>
<dbReference type="CDD" id="cd06461">
    <property type="entry name" value="M2_ACE"/>
    <property type="match status" value="1"/>
</dbReference>
<evidence type="ECO:0000256" key="11">
    <source>
        <dbReference type="SAM" id="SignalP"/>
    </source>
</evidence>
<dbReference type="Pfam" id="PF01401">
    <property type="entry name" value="Peptidase_M2"/>
    <property type="match status" value="1"/>
</dbReference>
<dbReference type="GO" id="GO:0008237">
    <property type="term" value="F:metallopeptidase activity"/>
    <property type="evidence" value="ECO:0007669"/>
    <property type="project" value="UniProtKB-KW"/>
</dbReference>
<sequence length="525" mass="61165">MGNIRMSVEFFVLFLLYNKVYCEADPKSQLNPPGYQGQYDQGQYNQGQYGQGQQNQYYNQNPYYGNNNYQPVTTNYPNQYNGNPNYPSSTTNYNYNQNNPSTERYNTNSRYDPTSNQYYTPTNRYDPQYPDRGGRNYQNNQGAYYPPVNQEPVNYIPPQEIQSLLARLDQLGSEQCSLNVYAQWDYETNVNDATQLNALAAQQQFAYYQKEVHDLIKQIEYRRVPDPRLWRQLRYLSVVGSAALSPEQYDRYNRLVSEMVAVYDQAAICAYNEPFRCGLRLNPDLNLIMARSRDWDELQHTWVEWRRHTGQYVRDLYDQLVDVTNEAARLNNFSTAADMWNFPYESPTFQQDVEDIWTQVSPLFEHLHAYVRRKLRDLYGPERISRRAPLPSHILGNMWAQSWVNILDITIPYPGKNFLDVTPNMVDQGYTPLTMLQLAEEFFLSLNMSAMPPEFFGARGDCNEHSRQDHQLSGVCVGLLQRSRLQAENVRGSEHEGFYLNAPRDGSHTVFPPVPAATESLQGRR</sequence>
<feature type="chain" id="PRO_5043923809" description="Angiotensin-converting enzyme" evidence="11">
    <location>
        <begin position="23"/>
        <end position="525"/>
    </location>
</feature>
<reference evidence="12" key="1">
    <citation type="journal article" date="2024" name="Gigascience">
        <title>Chromosome-level genome of the poultry shaft louse Menopon gallinae provides insight into the host-switching and adaptive evolution of parasitic lice.</title>
        <authorList>
            <person name="Xu Y."/>
            <person name="Ma L."/>
            <person name="Liu S."/>
            <person name="Liang Y."/>
            <person name="Liu Q."/>
            <person name="He Z."/>
            <person name="Tian L."/>
            <person name="Duan Y."/>
            <person name="Cai W."/>
            <person name="Li H."/>
            <person name="Song F."/>
        </authorList>
    </citation>
    <scope>NUCLEOTIDE SEQUENCE</scope>
    <source>
        <strain evidence="12">Cailab_2023a</strain>
    </source>
</reference>
<dbReference type="InterPro" id="IPR001548">
    <property type="entry name" value="Peptidase_M2"/>
</dbReference>
<dbReference type="PANTHER" id="PTHR10514:SF40">
    <property type="entry name" value="ANGIOTENSIN-CONVERTING ENZYME"/>
    <property type="match status" value="1"/>
</dbReference>
<dbReference type="PROSITE" id="PS52011">
    <property type="entry name" value="PEPTIDASE_M2"/>
    <property type="match status" value="1"/>
</dbReference>
<feature type="glycosylation site" description="N-linked (GlcNAc...) asparagine" evidence="5">
    <location>
        <position position="189"/>
    </location>
</feature>
<evidence type="ECO:0000256" key="7">
    <source>
        <dbReference type="PIRSR" id="PIRSR601548-4"/>
    </source>
</evidence>